<comment type="caution">
    <text evidence="3">The sequence shown here is derived from an EMBL/GenBank/DDBJ whole genome shotgun (WGS) entry which is preliminary data.</text>
</comment>
<evidence type="ECO:0000313" key="3">
    <source>
        <dbReference type="EMBL" id="OLP59546.1"/>
    </source>
</evidence>
<dbReference type="InterPro" id="IPR019199">
    <property type="entry name" value="Virulence_VapD/CRISPR_Cas2"/>
</dbReference>
<dbReference type="GO" id="GO:0004518">
    <property type="term" value="F:nuclease activity"/>
    <property type="evidence" value="ECO:0007669"/>
    <property type="project" value="UniProtKB-KW"/>
</dbReference>
<protein>
    <submittedName>
        <fullName evidence="3">Virulence factor</fullName>
    </submittedName>
</protein>
<dbReference type="Proteomes" id="UP000186364">
    <property type="component" value="Unassembled WGS sequence"/>
</dbReference>
<evidence type="ECO:0000256" key="1">
    <source>
        <dbReference type="ARBA" id="ARBA00022722"/>
    </source>
</evidence>
<gene>
    <name evidence="3" type="ORF">BJF93_20220</name>
</gene>
<dbReference type="SUPFAM" id="SSF143430">
    <property type="entry name" value="TTP0101/SSO1404-like"/>
    <property type="match status" value="1"/>
</dbReference>
<evidence type="ECO:0000313" key="4">
    <source>
        <dbReference type="Proteomes" id="UP000186364"/>
    </source>
</evidence>
<dbReference type="Pfam" id="PF09827">
    <property type="entry name" value="CRISPR_Cas2"/>
    <property type="match status" value="1"/>
</dbReference>
<dbReference type="EMBL" id="MKIP01000051">
    <property type="protein sequence ID" value="OLP59546.1"/>
    <property type="molecule type" value="Genomic_DNA"/>
</dbReference>
<reference evidence="3 4" key="1">
    <citation type="submission" date="2016-09" db="EMBL/GenBank/DDBJ databases">
        <title>Rhizobium sp. nov., a novel species isolated from the rice rhizosphere.</title>
        <authorList>
            <person name="Zhao J."/>
            <person name="Zhang X."/>
        </authorList>
    </citation>
    <scope>NUCLEOTIDE SEQUENCE [LARGE SCALE GENOMIC DNA]</scope>
    <source>
        <strain evidence="3 4">1.7048</strain>
    </source>
</reference>
<name>A0A1Q9AVR8_9HYPH</name>
<dbReference type="RefSeq" id="WP_075628166.1">
    <property type="nucleotide sequence ID" value="NZ_FOAM01000020.1"/>
</dbReference>
<keyword evidence="1" id="KW-0540">Nuclease</keyword>
<evidence type="ECO:0000256" key="2">
    <source>
        <dbReference type="ARBA" id="ARBA00022801"/>
    </source>
</evidence>
<keyword evidence="4" id="KW-1185">Reference proteome</keyword>
<dbReference type="Gene3D" id="3.30.70.240">
    <property type="match status" value="1"/>
</dbReference>
<keyword evidence="2" id="KW-0378">Hydrolase</keyword>
<dbReference type="GO" id="GO:0016787">
    <property type="term" value="F:hydrolase activity"/>
    <property type="evidence" value="ECO:0007669"/>
    <property type="project" value="UniProtKB-KW"/>
</dbReference>
<sequence>MYAITFDSDTDTLKKSYHSTSWQNAYNDIAKFLRSHGFDRQQGSVYFGDATIDSVKCQIAVQRLTLEYEWFAPSVTDIRMLRIEDNNDLTPAIELALMAKGMAR</sequence>
<proteinExistence type="predicted"/>
<organism evidence="3 4">
    <name type="scientific">Xaviernesmea oryzae</name>
    <dbReference type="NCBI Taxonomy" id="464029"/>
    <lineage>
        <taxon>Bacteria</taxon>
        <taxon>Pseudomonadati</taxon>
        <taxon>Pseudomonadota</taxon>
        <taxon>Alphaproteobacteria</taxon>
        <taxon>Hyphomicrobiales</taxon>
        <taxon>Rhizobiaceae</taxon>
        <taxon>Rhizobium/Agrobacterium group</taxon>
        <taxon>Xaviernesmea</taxon>
    </lineage>
</organism>
<dbReference type="OrthoDB" id="8611858at2"/>
<dbReference type="AlphaFoldDB" id="A0A1Q9AVR8"/>
<accession>A0A1Q9AVR8</accession>